<feature type="transmembrane region" description="Helical" evidence="5">
    <location>
        <begin position="233"/>
        <end position="251"/>
    </location>
</feature>
<evidence type="ECO:0000313" key="8">
    <source>
        <dbReference type="Proteomes" id="UP000388235"/>
    </source>
</evidence>
<proteinExistence type="predicted"/>
<feature type="transmembrane region" description="Helical" evidence="5">
    <location>
        <begin position="84"/>
        <end position="101"/>
    </location>
</feature>
<keyword evidence="4 5" id="KW-0472">Membrane</keyword>
<dbReference type="Proteomes" id="UP000388235">
    <property type="component" value="Chromosome"/>
</dbReference>
<reference evidence="7 8" key="1">
    <citation type="submission" date="2019-11" db="EMBL/GenBank/DDBJ databases">
        <authorList>
            <person name="Khan S.A."/>
            <person name="Jeon C.O."/>
            <person name="Chun B.H."/>
        </authorList>
    </citation>
    <scope>NUCLEOTIDE SEQUENCE [LARGE SCALE GENOMIC DNA]</scope>
    <source>
        <strain evidence="7 8">IMCC 1097</strain>
    </source>
</reference>
<keyword evidence="2 5" id="KW-0812">Transmembrane</keyword>
<feature type="transmembrane region" description="Helical" evidence="5">
    <location>
        <begin position="113"/>
        <end position="133"/>
    </location>
</feature>
<sequence length="427" mass="46539">MLSAIRKHDFTILLTLYFFLLPIGKTLWYPLLVMAIIGGVLFYQEVRVSRSFEAGTRWLLLGGSFVFIPALTSLITSVDLARTSIFLISYPLFYLSGYFLYKRLSQGVSITPAVTGITLIVIAWGILSIWQYLDPNNPFGPGGIHNQGIHTRDNQFVDGGLMLGVILGSLLGFLCFAIWQNGHRAISIMLGVFIIGLIFISGTRSAWLSAIVTIFAIPVIAQIKGLKPSKKAFFGLVVICLSVIASGYALVQLPGLNVKLNQTFVFLSNPTRAGFNEALSGRLNIWEDAISLGMEQPITGFGVNNYRYAVPELSIIKGRQFLSTEQKDDGAVRARGASHTHQIFMEAFSGAGTLGVLGLVGLFIFLGRTSIKVAKAGSIIAAGALVALWAGFFPLNAHNNLYGGWMSAWFWVWMGISAGLIFPKAKN</sequence>
<evidence type="ECO:0000256" key="5">
    <source>
        <dbReference type="SAM" id="Phobius"/>
    </source>
</evidence>
<dbReference type="Pfam" id="PF04932">
    <property type="entry name" value="Wzy_C"/>
    <property type="match status" value="1"/>
</dbReference>
<evidence type="ECO:0000259" key="6">
    <source>
        <dbReference type="Pfam" id="PF04932"/>
    </source>
</evidence>
<dbReference type="AlphaFoldDB" id="A0A5Q2QBH4"/>
<feature type="transmembrane region" description="Helical" evidence="5">
    <location>
        <begin position="207"/>
        <end position="226"/>
    </location>
</feature>
<dbReference type="KEGG" id="llp:GH975_08710"/>
<name>A0A5Q2QBH4_9GAMM</name>
<dbReference type="InterPro" id="IPR051533">
    <property type="entry name" value="WaaL-like"/>
</dbReference>
<evidence type="ECO:0000256" key="3">
    <source>
        <dbReference type="ARBA" id="ARBA00022989"/>
    </source>
</evidence>
<dbReference type="OrthoDB" id="8554812at2"/>
<keyword evidence="8" id="KW-1185">Reference proteome</keyword>
<organism evidence="7 8">
    <name type="scientific">Litorivicinus lipolyticus</name>
    <dbReference type="NCBI Taxonomy" id="418701"/>
    <lineage>
        <taxon>Bacteria</taxon>
        <taxon>Pseudomonadati</taxon>
        <taxon>Pseudomonadota</taxon>
        <taxon>Gammaproteobacteria</taxon>
        <taxon>Oceanospirillales</taxon>
        <taxon>Litorivicinaceae</taxon>
        <taxon>Litorivicinus</taxon>
    </lineage>
</organism>
<dbReference type="GO" id="GO:0016020">
    <property type="term" value="C:membrane"/>
    <property type="evidence" value="ECO:0007669"/>
    <property type="project" value="UniProtKB-SubCell"/>
</dbReference>
<feature type="transmembrane region" description="Helical" evidence="5">
    <location>
        <begin position="401"/>
        <end position="422"/>
    </location>
</feature>
<dbReference type="RefSeq" id="WP_153714147.1">
    <property type="nucleotide sequence ID" value="NZ_CP045871.1"/>
</dbReference>
<dbReference type="EMBL" id="CP045871">
    <property type="protein sequence ID" value="QGG80643.1"/>
    <property type="molecule type" value="Genomic_DNA"/>
</dbReference>
<feature type="transmembrane region" description="Helical" evidence="5">
    <location>
        <begin position="58"/>
        <end position="78"/>
    </location>
</feature>
<dbReference type="InterPro" id="IPR007016">
    <property type="entry name" value="O-antigen_ligase-rel_domated"/>
</dbReference>
<evidence type="ECO:0000256" key="2">
    <source>
        <dbReference type="ARBA" id="ARBA00022692"/>
    </source>
</evidence>
<dbReference type="PANTHER" id="PTHR37422">
    <property type="entry name" value="TEICHURONIC ACID BIOSYNTHESIS PROTEIN TUAE"/>
    <property type="match status" value="1"/>
</dbReference>
<feature type="domain" description="O-antigen ligase-related" evidence="6">
    <location>
        <begin position="192"/>
        <end position="359"/>
    </location>
</feature>
<evidence type="ECO:0000256" key="4">
    <source>
        <dbReference type="ARBA" id="ARBA00023136"/>
    </source>
</evidence>
<feature type="transmembrane region" description="Helical" evidence="5">
    <location>
        <begin position="347"/>
        <end position="366"/>
    </location>
</feature>
<accession>A0A5Q2QBH4</accession>
<feature type="transmembrane region" description="Helical" evidence="5">
    <location>
        <begin position="373"/>
        <end position="395"/>
    </location>
</feature>
<dbReference type="PANTHER" id="PTHR37422:SF13">
    <property type="entry name" value="LIPOPOLYSACCHARIDE BIOSYNTHESIS PROTEIN PA4999-RELATED"/>
    <property type="match status" value="1"/>
</dbReference>
<gene>
    <name evidence="7" type="ORF">GH975_08710</name>
</gene>
<protein>
    <recommendedName>
        <fullName evidence="6">O-antigen ligase-related domain-containing protein</fullName>
    </recommendedName>
</protein>
<feature type="transmembrane region" description="Helical" evidence="5">
    <location>
        <begin position="185"/>
        <end position="201"/>
    </location>
</feature>
<keyword evidence="3 5" id="KW-1133">Transmembrane helix</keyword>
<evidence type="ECO:0000313" key="7">
    <source>
        <dbReference type="EMBL" id="QGG80643.1"/>
    </source>
</evidence>
<feature type="transmembrane region" description="Helical" evidence="5">
    <location>
        <begin position="160"/>
        <end position="178"/>
    </location>
</feature>
<evidence type="ECO:0000256" key="1">
    <source>
        <dbReference type="ARBA" id="ARBA00004141"/>
    </source>
</evidence>
<comment type="subcellular location">
    <subcellularLocation>
        <location evidence="1">Membrane</location>
        <topology evidence="1">Multi-pass membrane protein</topology>
    </subcellularLocation>
</comment>
<feature type="transmembrane region" description="Helical" evidence="5">
    <location>
        <begin position="27"/>
        <end position="46"/>
    </location>
</feature>